<protein>
    <submittedName>
        <fullName evidence="1">Uncharacterized protein</fullName>
    </submittedName>
</protein>
<proteinExistence type="predicted"/>
<evidence type="ECO:0000313" key="1">
    <source>
        <dbReference type="EMBL" id="KAH7121744.1"/>
    </source>
</evidence>
<gene>
    <name evidence="1" type="ORF">B0J13DRAFT_648496</name>
</gene>
<evidence type="ECO:0000313" key="2">
    <source>
        <dbReference type="Proteomes" id="UP000717696"/>
    </source>
</evidence>
<keyword evidence="2" id="KW-1185">Reference proteome</keyword>
<accession>A0A9P9IJI1</accession>
<sequence>MSTRLVMLGPSREEAMPDIVVFCHPEQHPSIKRFVKQRIVTEMCQSSNPGEPSFSVTIIGSAPRLRTGFTQSEVTVVADDQSIHTVEWVPTLCGARINLEGPDGHTRNATFGGIVKVAMEDGSVFCLGMTAGHVFHELHNPGHTEGYELLSCSLASDSDTAVNREEDDDYDDDESEVDFNLFLNGSVSNDPDPSSLTGSQPWIFKNPSMVGRMIEPAVELAGKSAEESKYYDWALFELVRQQDFLMNKLPTGVDAIIQPSSLVPGYTGTRSVYMISGHDVRLGSLSSSPGRIICGPSQGFVNAYAVTIDSASGICDGDSGSWVVDAETLELYGHLVASDIFNSGYVMPVSDVFSDIKQQLGADLNDCRYLL</sequence>
<dbReference type="EMBL" id="JAGMUU010000027">
    <property type="protein sequence ID" value="KAH7121744.1"/>
    <property type="molecule type" value="Genomic_DNA"/>
</dbReference>
<dbReference type="OrthoDB" id="5865767at2759"/>
<dbReference type="AlphaFoldDB" id="A0A9P9IJI1"/>
<reference evidence="1" key="1">
    <citation type="journal article" date="2021" name="Nat. Commun.">
        <title>Genetic determinants of endophytism in the Arabidopsis root mycobiome.</title>
        <authorList>
            <person name="Mesny F."/>
            <person name="Miyauchi S."/>
            <person name="Thiergart T."/>
            <person name="Pickel B."/>
            <person name="Atanasova L."/>
            <person name="Karlsson M."/>
            <person name="Huettel B."/>
            <person name="Barry K.W."/>
            <person name="Haridas S."/>
            <person name="Chen C."/>
            <person name="Bauer D."/>
            <person name="Andreopoulos W."/>
            <person name="Pangilinan J."/>
            <person name="LaButti K."/>
            <person name="Riley R."/>
            <person name="Lipzen A."/>
            <person name="Clum A."/>
            <person name="Drula E."/>
            <person name="Henrissat B."/>
            <person name="Kohler A."/>
            <person name="Grigoriev I.V."/>
            <person name="Martin F.M."/>
            <person name="Hacquard S."/>
        </authorList>
    </citation>
    <scope>NUCLEOTIDE SEQUENCE</scope>
    <source>
        <strain evidence="1">MPI-CAGE-AT-0021</strain>
    </source>
</reference>
<name>A0A9P9IJI1_9HYPO</name>
<comment type="caution">
    <text evidence="1">The sequence shown here is derived from an EMBL/GenBank/DDBJ whole genome shotgun (WGS) entry which is preliminary data.</text>
</comment>
<dbReference type="Proteomes" id="UP000717696">
    <property type="component" value="Unassembled WGS sequence"/>
</dbReference>
<organism evidence="1 2">
    <name type="scientific">Dactylonectria estremocensis</name>
    <dbReference type="NCBI Taxonomy" id="1079267"/>
    <lineage>
        <taxon>Eukaryota</taxon>
        <taxon>Fungi</taxon>
        <taxon>Dikarya</taxon>
        <taxon>Ascomycota</taxon>
        <taxon>Pezizomycotina</taxon>
        <taxon>Sordariomycetes</taxon>
        <taxon>Hypocreomycetidae</taxon>
        <taxon>Hypocreales</taxon>
        <taxon>Nectriaceae</taxon>
        <taxon>Dactylonectria</taxon>
    </lineage>
</organism>